<feature type="transmembrane region" description="Helical" evidence="10">
    <location>
        <begin position="65"/>
        <end position="84"/>
    </location>
</feature>
<comment type="subcellular location">
    <subcellularLocation>
        <location evidence="2">Cell membrane</location>
        <topology evidence="2">Multi-pass membrane protein</topology>
    </subcellularLocation>
</comment>
<dbReference type="RefSeq" id="WP_183908039.1">
    <property type="nucleotide sequence ID" value="NZ_JACHXZ010000001.1"/>
</dbReference>
<dbReference type="AlphaFoldDB" id="A0A839UPS0"/>
<dbReference type="EMBL" id="JACHXZ010000001">
    <property type="protein sequence ID" value="MBB3167375.1"/>
    <property type="molecule type" value="Genomic_DNA"/>
</dbReference>
<dbReference type="Proteomes" id="UP000559987">
    <property type="component" value="Unassembled WGS sequence"/>
</dbReference>
<keyword evidence="7 10" id="KW-0812">Transmembrane</keyword>
<dbReference type="NCBIfam" id="TIGR01528">
    <property type="entry name" value="NMN_trans_PnuC"/>
    <property type="match status" value="1"/>
</dbReference>
<name>A0A839UPS0_9GAMM</name>
<evidence type="ECO:0000256" key="6">
    <source>
        <dbReference type="ARBA" id="ARBA00022475"/>
    </source>
</evidence>
<organism evidence="11 12">
    <name type="scientific">Simiduia aestuariiviva</name>
    <dbReference type="NCBI Taxonomy" id="1510459"/>
    <lineage>
        <taxon>Bacteria</taxon>
        <taxon>Pseudomonadati</taxon>
        <taxon>Pseudomonadota</taxon>
        <taxon>Gammaproteobacteria</taxon>
        <taxon>Cellvibrionales</taxon>
        <taxon>Cellvibrionaceae</taxon>
        <taxon>Simiduia</taxon>
    </lineage>
</organism>
<keyword evidence="6" id="KW-1003">Cell membrane</keyword>
<evidence type="ECO:0000256" key="1">
    <source>
        <dbReference type="ARBA" id="ARBA00002672"/>
    </source>
</evidence>
<comment type="similarity">
    <text evidence="3">Belongs to the nicotinamide ribonucleoside (NR) uptake permease (TC 4.B.1) family.</text>
</comment>
<keyword evidence="9 10" id="KW-0472">Membrane</keyword>
<sequence>MDAFIEFLTAAFEQLTSLGLAEFIAVLLAIAYIVLAIRESLWCWPSAFFSTAIYTWLFWEVSLLMESVLNAFYMLMAVYGFWHWKSNSDAEHDTKPVVSWPLRAHLWIIALCTLASLMVGYFMANYTPAHFPWLDAATTVFAIVTTWLVAQKVLENWLYWLVINAASIYLYLHKGLMLTSALFLLYIILSVVGYLRWQDTMPLENQRT</sequence>
<dbReference type="GO" id="GO:0034257">
    <property type="term" value="F:nicotinamide riboside transmembrane transporter activity"/>
    <property type="evidence" value="ECO:0007669"/>
    <property type="project" value="InterPro"/>
</dbReference>
<keyword evidence="8 10" id="KW-1133">Transmembrane helix</keyword>
<feature type="transmembrane region" description="Helical" evidence="10">
    <location>
        <begin position="15"/>
        <end position="34"/>
    </location>
</feature>
<evidence type="ECO:0000256" key="2">
    <source>
        <dbReference type="ARBA" id="ARBA00004651"/>
    </source>
</evidence>
<dbReference type="GO" id="GO:0005886">
    <property type="term" value="C:plasma membrane"/>
    <property type="evidence" value="ECO:0007669"/>
    <property type="project" value="UniProtKB-SubCell"/>
</dbReference>
<gene>
    <name evidence="11" type="ORF">FHS30_000551</name>
</gene>
<dbReference type="PANTHER" id="PTHR36122:SF2">
    <property type="entry name" value="NICOTINAMIDE RIBOSIDE TRANSPORTER PNUC"/>
    <property type="match status" value="1"/>
</dbReference>
<feature type="transmembrane region" description="Helical" evidence="10">
    <location>
        <begin position="104"/>
        <end position="124"/>
    </location>
</feature>
<keyword evidence="12" id="KW-1185">Reference proteome</keyword>
<reference evidence="11 12" key="1">
    <citation type="submission" date="2020-08" db="EMBL/GenBank/DDBJ databases">
        <title>Genomic Encyclopedia of Type Strains, Phase III (KMG-III): the genomes of soil and plant-associated and newly described type strains.</title>
        <authorList>
            <person name="Whitman W."/>
        </authorList>
    </citation>
    <scope>NUCLEOTIDE SEQUENCE [LARGE SCALE GENOMIC DNA]</scope>
    <source>
        <strain evidence="11 12">CECT 8571</strain>
    </source>
</reference>
<accession>A0A839UPS0</accession>
<evidence type="ECO:0000256" key="9">
    <source>
        <dbReference type="ARBA" id="ARBA00023136"/>
    </source>
</evidence>
<keyword evidence="5" id="KW-0813">Transport</keyword>
<dbReference type="InterPro" id="IPR006419">
    <property type="entry name" value="NMN_transpt_PnuC"/>
</dbReference>
<feature type="transmembrane region" description="Helical" evidence="10">
    <location>
        <begin position="130"/>
        <end position="150"/>
    </location>
</feature>
<evidence type="ECO:0000256" key="10">
    <source>
        <dbReference type="SAM" id="Phobius"/>
    </source>
</evidence>
<evidence type="ECO:0000256" key="4">
    <source>
        <dbReference type="ARBA" id="ARBA00017522"/>
    </source>
</evidence>
<feature type="transmembrane region" description="Helical" evidence="10">
    <location>
        <begin position="178"/>
        <end position="197"/>
    </location>
</feature>
<comment type="caution">
    <text evidence="11">The sequence shown here is derived from an EMBL/GenBank/DDBJ whole genome shotgun (WGS) entry which is preliminary data.</text>
</comment>
<proteinExistence type="inferred from homology"/>
<evidence type="ECO:0000256" key="7">
    <source>
        <dbReference type="ARBA" id="ARBA00022692"/>
    </source>
</evidence>
<protein>
    <recommendedName>
        <fullName evidence="4">Nicotinamide riboside transporter PnuC</fullName>
    </recommendedName>
</protein>
<evidence type="ECO:0000256" key="5">
    <source>
        <dbReference type="ARBA" id="ARBA00022448"/>
    </source>
</evidence>
<evidence type="ECO:0000256" key="8">
    <source>
        <dbReference type="ARBA" id="ARBA00022989"/>
    </source>
</evidence>
<evidence type="ECO:0000313" key="12">
    <source>
        <dbReference type="Proteomes" id="UP000559987"/>
    </source>
</evidence>
<dbReference type="PANTHER" id="PTHR36122">
    <property type="entry name" value="NICOTINAMIDE RIBOSIDE TRANSPORTER PNUC"/>
    <property type="match status" value="1"/>
</dbReference>
<evidence type="ECO:0000313" key="11">
    <source>
        <dbReference type="EMBL" id="MBB3167375.1"/>
    </source>
</evidence>
<evidence type="ECO:0000256" key="3">
    <source>
        <dbReference type="ARBA" id="ARBA00006669"/>
    </source>
</evidence>
<dbReference type="Pfam" id="PF04973">
    <property type="entry name" value="NMN_transporter"/>
    <property type="match status" value="1"/>
</dbReference>
<comment type="function">
    <text evidence="1">Required for nicotinamide riboside transport across the inner membrane.</text>
</comment>